<evidence type="ECO:0000313" key="2">
    <source>
        <dbReference type="Proteomes" id="UP000247417"/>
    </source>
</evidence>
<name>A0A318QLV4_9PROT</name>
<accession>A0A318QLV4</accession>
<dbReference type="OrthoDB" id="7276910at2"/>
<dbReference type="EMBL" id="NKTX01000072">
    <property type="protein sequence ID" value="PYD79390.1"/>
    <property type="molecule type" value="Genomic_DNA"/>
</dbReference>
<comment type="caution">
    <text evidence="1">The sequence shown here is derived from an EMBL/GenBank/DDBJ whole genome shotgun (WGS) entry which is preliminary data.</text>
</comment>
<dbReference type="AlphaFoldDB" id="A0A318QLV4"/>
<sequence length="66" mass="6915">MAGIGSPSGGCSGPIGSYFSIVRFNFWGYDPGRTAAARLRYLNSCSGAAENEGIVSLINAMYGEVF</sequence>
<protein>
    <submittedName>
        <fullName evidence="1">Uncharacterized protein</fullName>
    </submittedName>
</protein>
<gene>
    <name evidence="1" type="ORF">CFR80_15140</name>
</gene>
<proteinExistence type="predicted"/>
<dbReference type="Proteomes" id="UP000247417">
    <property type="component" value="Unassembled WGS sequence"/>
</dbReference>
<evidence type="ECO:0000313" key="1">
    <source>
        <dbReference type="EMBL" id="PYD79390.1"/>
    </source>
</evidence>
<organism evidence="1 2">
    <name type="scientific">Komagataeibacter oboediens</name>
    <dbReference type="NCBI Taxonomy" id="65958"/>
    <lineage>
        <taxon>Bacteria</taxon>
        <taxon>Pseudomonadati</taxon>
        <taxon>Pseudomonadota</taxon>
        <taxon>Alphaproteobacteria</taxon>
        <taxon>Acetobacterales</taxon>
        <taxon>Acetobacteraceae</taxon>
        <taxon>Komagataeibacter</taxon>
    </lineage>
</organism>
<reference evidence="1 2" key="1">
    <citation type="submission" date="2017-07" db="EMBL/GenBank/DDBJ databases">
        <title>A draft genome sequence of Komagataeibacter oboediens LMG 18849.</title>
        <authorList>
            <person name="Skraban J."/>
            <person name="Cleenwerck I."/>
            <person name="Vandamme P."/>
            <person name="Trcek J."/>
        </authorList>
    </citation>
    <scope>NUCLEOTIDE SEQUENCE [LARGE SCALE GENOMIC DNA]</scope>
    <source>
        <strain evidence="1 2">LMG 18849</strain>
    </source>
</reference>